<name>A0ABT0Y0K8_9ACTN</name>
<accession>A0ABT0Y0K8</accession>
<gene>
    <name evidence="2" type="ORF">LXN57_15735</name>
</gene>
<sequence>MFPSPRWRQLIDERTREAVTVLGRIPGVHGFVVGGSVGRGEPRPMSDIDLLPIYDDPGAAAATAAGQAAMVDWWAGSGRAQTLDLAWIAFTVDEIRAVMAAGAEALAGRIAADRRWFHGIDKAYGGRAGDPGDELTGGFVAWLTELRFHPAVVTARLAQWRQQALAAAELAGDPDEATATNNLRESARAVRMLVLEGWGERLGSMGREWTRFERLADRHGQRGLADRIAVLAGADVPTAAARAEVAPLWLRERIELCWAARRAVGEQVTEGENARDQHSAYALHVARKRPDLDGPWTGTPEPHLDPYRSDLRRVIELTAGGV</sequence>
<evidence type="ECO:0000313" key="3">
    <source>
        <dbReference type="Proteomes" id="UP001523216"/>
    </source>
</evidence>
<dbReference type="EMBL" id="JAMQOL010000019">
    <property type="protein sequence ID" value="MCM4079023.1"/>
    <property type="molecule type" value="Genomic_DNA"/>
</dbReference>
<dbReference type="SUPFAM" id="SSF81301">
    <property type="entry name" value="Nucleotidyltransferase"/>
    <property type="match status" value="1"/>
</dbReference>
<dbReference type="CDD" id="cd05403">
    <property type="entry name" value="NT_KNTase_like"/>
    <property type="match status" value="1"/>
</dbReference>
<feature type="domain" description="Polymerase nucleotidyl transferase" evidence="1">
    <location>
        <begin position="24"/>
        <end position="57"/>
    </location>
</feature>
<comment type="caution">
    <text evidence="2">The sequence shown here is derived from an EMBL/GenBank/DDBJ whole genome shotgun (WGS) entry which is preliminary data.</text>
</comment>
<dbReference type="RefSeq" id="WP_251798910.1">
    <property type="nucleotide sequence ID" value="NZ_JAMQOL010000019.1"/>
</dbReference>
<reference evidence="2 3" key="1">
    <citation type="submission" date="2022-06" db="EMBL/GenBank/DDBJ databases">
        <title>Actinoplanes abujensis sp. nov., isolated from Nigerian arid soil.</title>
        <authorList>
            <person name="Ding P."/>
        </authorList>
    </citation>
    <scope>NUCLEOTIDE SEQUENCE [LARGE SCALE GENOMIC DNA]</scope>
    <source>
        <strain evidence="3">TRM88002</strain>
    </source>
</reference>
<evidence type="ECO:0000259" key="1">
    <source>
        <dbReference type="Pfam" id="PF01909"/>
    </source>
</evidence>
<dbReference type="Pfam" id="PF01909">
    <property type="entry name" value="NTP_transf_2"/>
    <property type="match status" value="1"/>
</dbReference>
<dbReference type="Gene3D" id="3.30.460.10">
    <property type="entry name" value="Beta Polymerase, domain 2"/>
    <property type="match status" value="1"/>
</dbReference>
<proteinExistence type="predicted"/>
<keyword evidence="3" id="KW-1185">Reference proteome</keyword>
<evidence type="ECO:0000313" key="2">
    <source>
        <dbReference type="EMBL" id="MCM4079023.1"/>
    </source>
</evidence>
<protein>
    <submittedName>
        <fullName evidence="2">Nucleotidyltransferase domain-containing protein</fullName>
    </submittedName>
</protein>
<dbReference type="InterPro" id="IPR002934">
    <property type="entry name" value="Polymerase_NTP_transf_dom"/>
</dbReference>
<dbReference type="Proteomes" id="UP001523216">
    <property type="component" value="Unassembled WGS sequence"/>
</dbReference>
<dbReference type="InterPro" id="IPR043519">
    <property type="entry name" value="NT_sf"/>
</dbReference>
<organism evidence="2 3">
    <name type="scientific">Paractinoplanes hotanensis</name>
    <dbReference type="NCBI Taxonomy" id="2906497"/>
    <lineage>
        <taxon>Bacteria</taxon>
        <taxon>Bacillati</taxon>
        <taxon>Actinomycetota</taxon>
        <taxon>Actinomycetes</taxon>
        <taxon>Micromonosporales</taxon>
        <taxon>Micromonosporaceae</taxon>
        <taxon>Paractinoplanes</taxon>
    </lineage>
</organism>